<reference evidence="2" key="1">
    <citation type="submission" date="2019-11" db="EMBL/GenBank/DDBJ databases">
        <authorList>
            <person name="Feng L."/>
        </authorList>
    </citation>
    <scope>NUCLEOTIDE SEQUENCE</scope>
    <source>
        <strain evidence="2">AMuciniphilaLFYP55</strain>
    </source>
</reference>
<accession>A0A6N2SVE4</accession>
<sequence length="375" mass="39086">MKGKRAAALDGAGGKAAGIVNGEGGSAADVQVRAFAAVRQVSHDGITVDIQNHAFRRACQHHMVEVAAITVQGERAAFHAEGVRHKGAVDRELARVLLDEGDPVFPNDAAAHDGVRPGIIIRCGQSRFQAFVVEDDHGVASVRIGVFHLQRASRCAQQVVDDRAVAVGIAGGSRQLDGKRLALGDHHAGVHAQRSVVRDRIGIRGGGAVHHVKAADLSAEDQAAAVGARHADAVVGKDFAELDVAQIGAFQRSGRQRQPAFHPGVLVGDEGVHNGVNIQIDRGGIIDDELASPLVNDGRAGRSLVDVVRTQGKVQRFRSSRTHRNVSGDVGELASGSQGDAFQHVAIGAAQIDADGGVHNDARGGAFSPRHGGGQ</sequence>
<organism evidence="2">
    <name type="scientific">Akkermansia muciniphila</name>
    <dbReference type="NCBI Taxonomy" id="239935"/>
    <lineage>
        <taxon>Bacteria</taxon>
        <taxon>Pseudomonadati</taxon>
        <taxon>Verrucomicrobiota</taxon>
        <taxon>Verrucomicrobiia</taxon>
        <taxon>Verrucomicrobiales</taxon>
        <taxon>Akkermansiaceae</taxon>
        <taxon>Akkermansia</taxon>
    </lineage>
</organism>
<gene>
    <name evidence="2" type="ORF">AMLFYP55_02327</name>
</gene>
<evidence type="ECO:0000256" key="1">
    <source>
        <dbReference type="SAM" id="MobiDB-lite"/>
    </source>
</evidence>
<feature type="region of interest" description="Disordered" evidence="1">
    <location>
        <begin position="315"/>
        <end position="335"/>
    </location>
</feature>
<name>A0A6N2SVE4_9BACT</name>
<dbReference type="AlphaFoldDB" id="A0A6N2SVE4"/>
<dbReference type="EMBL" id="CACRSS010000003">
    <property type="protein sequence ID" value="VYS97553.1"/>
    <property type="molecule type" value="Genomic_DNA"/>
</dbReference>
<evidence type="ECO:0000313" key="2">
    <source>
        <dbReference type="EMBL" id="VYS97553.1"/>
    </source>
</evidence>
<protein>
    <submittedName>
        <fullName evidence="2">Uncharacterized protein</fullName>
    </submittedName>
</protein>
<feature type="compositionally biased region" description="Basic residues" evidence="1">
    <location>
        <begin position="315"/>
        <end position="324"/>
    </location>
</feature>
<proteinExistence type="predicted"/>